<evidence type="ECO:0000313" key="4">
    <source>
        <dbReference type="Proteomes" id="UP000253551"/>
    </source>
</evidence>
<dbReference type="EMBL" id="PJQM01004810">
    <property type="protein sequence ID" value="RCH83243.1"/>
    <property type="molecule type" value="Genomic_DNA"/>
</dbReference>
<dbReference type="InterPro" id="IPR036322">
    <property type="entry name" value="WD40_repeat_dom_sf"/>
</dbReference>
<accession>A0A367IZW9</accession>
<dbReference type="Gene3D" id="2.130.10.10">
    <property type="entry name" value="YVTN repeat-like/Quinoprotein amine dehydrogenase"/>
    <property type="match status" value="2"/>
</dbReference>
<dbReference type="AlphaFoldDB" id="A0A367IZW9"/>
<evidence type="ECO:0000313" key="3">
    <source>
        <dbReference type="EMBL" id="RCH83243.1"/>
    </source>
</evidence>
<evidence type="ECO:0000259" key="2">
    <source>
        <dbReference type="Pfam" id="PF10313"/>
    </source>
</evidence>
<dbReference type="OrthoDB" id="64353at2759"/>
<organism evidence="3 4">
    <name type="scientific">Rhizopus stolonifer</name>
    <name type="common">Rhizopus nigricans</name>
    <dbReference type="NCBI Taxonomy" id="4846"/>
    <lineage>
        <taxon>Eukaryota</taxon>
        <taxon>Fungi</taxon>
        <taxon>Fungi incertae sedis</taxon>
        <taxon>Mucoromycota</taxon>
        <taxon>Mucoromycotina</taxon>
        <taxon>Mucoromycetes</taxon>
        <taxon>Mucorales</taxon>
        <taxon>Mucorineae</taxon>
        <taxon>Rhizopodaceae</taxon>
        <taxon>Rhizopus</taxon>
    </lineage>
</organism>
<sequence length="442" mass="51098">VIVQPFKPRTSGHKRRHVSVSDEDEDDDKIEKNSSKKSSHKKRHRDDEERKHRHKYKSRKRERSPSRERRKKHKSHKSRKESRHSKEFEDELLDAMWVEKEPLVQNKGRMSAADMWNQNNGVFVDIKKTHYATSFIQHWQLRDLIYASSKFTLMHPRRNSIYMYDTRLEKDTCFQDSLPFTPTSIHTKCGYLVAGGQTGMLMIKQLESGWSKIWSVGRGLNNSVHLSSHGKNIRMTVCNNDQTVTLWRVPEMDKIQTLKLPSAINATSVSPNQQYMVMVSDGGVAYLYTIDKEGYYTNKLEYKVSEEPSLSCAWHPSSTLFAITSQDGYVSIYSIDSTQRLYHLGSTENRKTKKAPRSIQFSSGTLDLLAYAEHVSHVYIVDTRTFQTRQIVRLSPEHQDQAITGLTFSPDGRTIFVGLEDCIVELQVDCVTRRQFGASRLI</sequence>
<feature type="compositionally biased region" description="Basic residues" evidence="1">
    <location>
        <begin position="35"/>
        <end position="44"/>
    </location>
</feature>
<comment type="caution">
    <text evidence="3">The sequence shown here is derived from an EMBL/GenBank/DDBJ whole genome shotgun (WGS) entry which is preliminary data.</text>
</comment>
<feature type="domain" description="DUF2415" evidence="2">
    <location>
        <begin position="355"/>
        <end position="392"/>
    </location>
</feature>
<dbReference type="InterPro" id="IPR019417">
    <property type="entry name" value="DUF2415"/>
</dbReference>
<proteinExistence type="predicted"/>
<dbReference type="SMART" id="SM00320">
    <property type="entry name" value="WD40"/>
    <property type="match status" value="3"/>
</dbReference>
<dbReference type="PANTHER" id="PTHR43991:SF9">
    <property type="entry name" value="DUF2415 DOMAIN-CONTAINING PROTEIN"/>
    <property type="match status" value="1"/>
</dbReference>
<dbReference type="SUPFAM" id="SSF50978">
    <property type="entry name" value="WD40 repeat-like"/>
    <property type="match status" value="1"/>
</dbReference>
<feature type="compositionally biased region" description="Basic residues" evidence="1">
    <location>
        <begin position="51"/>
        <end position="83"/>
    </location>
</feature>
<dbReference type="Proteomes" id="UP000253551">
    <property type="component" value="Unassembled WGS sequence"/>
</dbReference>
<keyword evidence="4" id="KW-1185">Reference proteome</keyword>
<dbReference type="Pfam" id="PF10313">
    <property type="entry name" value="DUF2415"/>
    <property type="match status" value="1"/>
</dbReference>
<gene>
    <name evidence="3" type="ORF">CU098_001830</name>
</gene>
<evidence type="ECO:0000256" key="1">
    <source>
        <dbReference type="SAM" id="MobiDB-lite"/>
    </source>
</evidence>
<reference evidence="3 4" key="1">
    <citation type="journal article" date="2018" name="G3 (Bethesda)">
        <title>Phylogenetic and Phylogenomic Definition of Rhizopus Species.</title>
        <authorList>
            <person name="Gryganskyi A.P."/>
            <person name="Golan J."/>
            <person name="Dolatabadi S."/>
            <person name="Mondo S."/>
            <person name="Robb S."/>
            <person name="Idnurm A."/>
            <person name="Muszewska A."/>
            <person name="Steczkiewicz K."/>
            <person name="Masonjones S."/>
            <person name="Liao H.L."/>
            <person name="Gajdeczka M.T."/>
            <person name="Anike F."/>
            <person name="Vuek A."/>
            <person name="Anishchenko I.M."/>
            <person name="Voigt K."/>
            <person name="de Hoog G.S."/>
            <person name="Smith M.E."/>
            <person name="Heitman J."/>
            <person name="Vilgalys R."/>
            <person name="Stajich J.E."/>
        </authorList>
    </citation>
    <scope>NUCLEOTIDE SEQUENCE [LARGE SCALE GENOMIC DNA]</scope>
    <source>
        <strain evidence="3 4">LSU 92-RS-03</strain>
    </source>
</reference>
<feature type="region of interest" description="Disordered" evidence="1">
    <location>
        <begin position="1"/>
        <end position="87"/>
    </location>
</feature>
<dbReference type="Pfam" id="PF00400">
    <property type="entry name" value="WD40"/>
    <property type="match status" value="2"/>
</dbReference>
<dbReference type="InterPro" id="IPR001680">
    <property type="entry name" value="WD40_rpt"/>
</dbReference>
<protein>
    <recommendedName>
        <fullName evidence="2">DUF2415 domain-containing protein</fullName>
    </recommendedName>
</protein>
<name>A0A367IZW9_RHIST</name>
<dbReference type="InterPro" id="IPR015943">
    <property type="entry name" value="WD40/YVTN_repeat-like_dom_sf"/>
</dbReference>
<feature type="non-terminal residue" evidence="3">
    <location>
        <position position="1"/>
    </location>
</feature>
<dbReference type="PANTHER" id="PTHR43991">
    <property type="entry name" value="WD REPEAT PROTEIN (AFU_ORTHOLOGUE AFUA_8G05640)-RELATED"/>
    <property type="match status" value="1"/>
</dbReference>